<dbReference type="Gene3D" id="3.40.50.1820">
    <property type="entry name" value="alpha/beta hydrolase"/>
    <property type="match status" value="1"/>
</dbReference>
<dbReference type="InterPro" id="IPR029058">
    <property type="entry name" value="AB_hydrolase_fold"/>
</dbReference>
<evidence type="ECO:0000313" key="5">
    <source>
        <dbReference type="Proteomes" id="UP000315003"/>
    </source>
</evidence>
<dbReference type="RefSeq" id="WP_145270640.1">
    <property type="nucleotide sequence ID" value="NZ_CP036272.1"/>
</dbReference>
<gene>
    <name evidence="4" type="ORF">SV7mr_15430</name>
</gene>
<dbReference type="AlphaFoldDB" id="A0A517SSC4"/>
<evidence type="ECO:0000256" key="2">
    <source>
        <dbReference type="SAM" id="SignalP"/>
    </source>
</evidence>
<proteinExistence type="predicted"/>
<dbReference type="Pfam" id="PF01738">
    <property type="entry name" value="DLH"/>
    <property type="match status" value="1"/>
</dbReference>
<feature type="chain" id="PRO_5022202863" evidence="2">
    <location>
        <begin position="20"/>
        <end position="624"/>
    </location>
</feature>
<evidence type="ECO:0000256" key="1">
    <source>
        <dbReference type="SAM" id="MobiDB-lite"/>
    </source>
</evidence>
<dbReference type="PANTHER" id="PTHR22946">
    <property type="entry name" value="DIENELACTONE HYDROLASE DOMAIN-CONTAINING PROTEIN-RELATED"/>
    <property type="match status" value="1"/>
</dbReference>
<dbReference type="EMBL" id="CP036272">
    <property type="protein sequence ID" value="QDT59037.1"/>
    <property type="molecule type" value="Genomic_DNA"/>
</dbReference>
<dbReference type="InterPro" id="IPR002925">
    <property type="entry name" value="Dienelactn_hydro"/>
</dbReference>
<organism evidence="4 5">
    <name type="scientific">Stieleria bergensis</name>
    <dbReference type="NCBI Taxonomy" id="2528025"/>
    <lineage>
        <taxon>Bacteria</taxon>
        <taxon>Pseudomonadati</taxon>
        <taxon>Planctomycetota</taxon>
        <taxon>Planctomycetia</taxon>
        <taxon>Pirellulales</taxon>
        <taxon>Pirellulaceae</taxon>
        <taxon>Stieleria</taxon>
    </lineage>
</organism>
<dbReference type="OrthoDB" id="2491135at2"/>
<dbReference type="GO" id="GO:0016787">
    <property type="term" value="F:hydrolase activity"/>
    <property type="evidence" value="ECO:0007669"/>
    <property type="project" value="InterPro"/>
</dbReference>
<dbReference type="Proteomes" id="UP000315003">
    <property type="component" value="Chromosome"/>
</dbReference>
<evidence type="ECO:0000313" key="4">
    <source>
        <dbReference type="EMBL" id="QDT59037.1"/>
    </source>
</evidence>
<protein>
    <submittedName>
        <fullName evidence="4">Acetyl xylan esterase (AXE1)</fullName>
    </submittedName>
</protein>
<dbReference type="InterPro" id="IPR050261">
    <property type="entry name" value="FrsA_esterase"/>
</dbReference>
<reference evidence="4 5" key="1">
    <citation type="submission" date="2019-02" db="EMBL/GenBank/DDBJ databases">
        <title>Deep-cultivation of Planctomycetes and their phenomic and genomic characterization uncovers novel biology.</title>
        <authorList>
            <person name="Wiegand S."/>
            <person name="Jogler M."/>
            <person name="Boedeker C."/>
            <person name="Pinto D."/>
            <person name="Vollmers J."/>
            <person name="Rivas-Marin E."/>
            <person name="Kohn T."/>
            <person name="Peeters S.H."/>
            <person name="Heuer A."/>
            <person name="Rast P."/>
            <person name="Oberbeckmann S."/>
            <person name="Bunk B."/>
            <person name="Jeske O."/>
            <person name="Meyerdierks A."/>
            <person name="Storesund J.E."/>
            <person name="Kallscheuer N."/>
            <person name="Luecker S."/>
            <person name="Lage O.M."/>
            <person name="Pohl T."/>
            <person name="Merkel B.J."/>
            <person name="Hornburger P."/>
            <person name="Mueller R.-W."/>
            <person name="Bruemmer F."/>
            <person name="Labrenz M."/>
            <person name="Spormann A.M."/>
            <person name="Op den Camp H."/>
            <person name="Overmann J."/>
            <person name="Amann R."/>
            <person name="Jetten M.S.M."/>
            <person name="Mascher T."/>
            <person name="Medema M.H."/>
            <person name="Devos D.P."/>
            <person name="Kaster A.-K."/>
            <person name="Ovreas L."/>
            <person name="Rohde M."/>
            <person name="Galperin M.Y."/>
            <person name="Jogler C."/>
        </authorList>
    </citation>
    <scope>NUCLEOTIDE SEQUENCE [LARGE SCALE GENOMIC DNA]</scope>
    <source>
        <strain evidence="4 5">SV_7m_r</strain>
    </source>
</reference>
<feature type="region of interest" description="Disordered" evidence="1">
    <location>
        <begin position="592"/>
        <end position="624"/>
    </location>
</feature>
<sequence precursor="true">MRCCLSLLVGLLSVGFSFGQLVETLPPLADGKSPQDFQQMWNGFDPQAEPLEVEVLHQWEEDDVVLTVLRYRVGVFKGRTAMLAAVYGYPKTAVTTPIPGLVQIHGGGQYADYKACLTNAKRGYATISLAWAGRISAPGYQVSPAEVKLFWNGQTDAPNYRVTTDWGAVDGYHAPGRNPRNHFPSAGPAEWTLDSIESPRNSGWFLCALAARRALTFLERQPEVDPHRLGVYGHSMGGKLTVLTSVDPRVKAAAPSCGGISDRENESAVFRATLGDGISLQQIKCPIMFLSPANDFHGRIGDLPKSVAELQSKAWRVTCSPHHNHQDTSEYEVATQLWMDQYLYGRFQMPATPQTELQLETEDSIPRLTIKPDVGHKVLGVDVYYTFDGKANEGPQDRLDTMHRFWHHASATQQGDQWVAQVPLTTTEKPLWVYANVRYPLEQKITAAGYYYGIYEADQFNLSSLITRVPAETLVAAKAKVTLMPTSLIDDFQTSWQHDWFAYREPNWAKTTNKLRDLRWQPPKDAQLVLEASSPQPNQLVLLMDQYAAVVKFAGGNEKQEFVFKPSDFKNHDGERLAHWNEVRTLKLSPAERLRPGRGSQDPATLLGGQWKGDSPTFHELRWE</sequence>
<keyword evidence="2" id="KW-0732">Signal</keyword>
<accession>A0A517SSC4</accession>
<feature type="domain" description="Dienelactone hydrolase" evidence="3">
    <location>
        <begin position="213"/>
        <end position="305"/>
    </location>
</feature>
<evidence type="ECO:0000259" key="3">
    <source>
        <dbReference type="Pfam" id="PF01738"/>
    </source>
</evidence>
<dbReference type="SUPFAM" id="SSF53474">
    <property type="entry name" value="alpha/beta-Hydrolases"/>
    <property type="match status" value="1"/>
</dbReference>
<keyword evidence="5" id="KW-1185">Reference proteome</keyword>
<name>A0A517SSC4_9BACT</name>
<feature type="signal peptide" evidence="2">
    <location>
        <begin position="1"/>
        <end position="19"/>
    </location>
</feature>